<dbReference type="FunFam" id="1.10.10.10:FF:000647">
    <property type="entry name" value="Serine/threonine protein kinase"/>
    <property type="match status" value="1"/>
</dbReference>
<dbReference type="EMBL" id="MT630655">
    <property type="protein sequence ID" value="QNO41655.1"/>
    <property type="molecule type" value="Genomic_DNA"/>
</dbReference>
<evidence type="ECO:0000256" key="10">
    <source>
        <dbReference type="ARBA" id="ARBA00022842"/>
    </source>
</evidence>
<evidence type="ECO:0000313" key="15">
    <source>
        <dbReference type="EMBL" id="QNO41655.1"/>
    </source>
</evidence>
<comment type="catalytic activity">
    <reaction evidence="11">
        <text>L-threonyl-[protein] + ATP = O-phospho-L-threonyl-[protein] + ADP + H(+)</text>
        <dbReference type="Rhea" id="RHEA:46608"/>
        <dbReference type="Rhea" id="RHEA-COMP:11060"/>
        <dbReference type="Rhea" id="RHEA-COMP:11605"/>
        <dbReference type="ChEBI" id="CHEBI:15378"/>
        <dbReference type="ChEBI" id="CHEBI:30013"/>
        <dbReference type="ChEBI" id="CHEBI:30616"/>
        <dbReference type="ChEBI" id="CHEBI:61977"/>
        <dbReference type="ChEBI" id="CHEBI:456216"/>
        <dbReference type="EC" id="2.7.11.1"/>
    </reaction>
</comment>
<keyword evidence="8 15" id="KW-0418">Kinase</keyword>
<dbReference type="GO" id="GO:0046872">
    <property type="term" value="F:metal ion binding"/>
    <property type="evidence" value="ECO:0007669"/>
    <property type="project" value="UniProtKB-KW"/>
</dbReference>
<dbReference type="InterPro" id="IPR030484">
    <property type="entry name" value="Rio2"/>
</dbReference>
<evidence type="ECO:0000313" key="14">
    <source>
        <dbReference type="EMBL" id="QNO41228.1"/>
    </source>
</evidence>
<name>A0A7G9Y0X1_9EURY</name>
<comment type="similarity">
    <text evidence="2">Belongs to the protein kinase superfamily. RIO-type Ser/Thr kinase family.</text>
</comment>
<keyword evidence="7" id="KW-0547">Nucleotide-binding</keyword>
<accession>A0A7G9Y0X1</accession>
<dbReference type="InterPro" id="IPR018934">
    <property type="entry name" value="RIO_dom"/>
</dbReference>
<dbReference type="Gene3D" id="1.10.10.10">
    <property type="entry name" value="Winged helix-like DNA-binding domain superfamily/Winged helix DNA-binding domain"/>
    <property type="match status" value="1"/>
</dbReference>
<sequence>MFNSAVFKKLEKRDFRTLLGIEAGMKSYQWVPLDMIHTFAKLRDKEVLYRIDRLLEFGVIKKTIVPYEGCKIYFKGYDMLALGMLTRRGLSAIGERIGVGKESVVYEGIYDNEPVILKFHRAGQTSFKQVTRQRDTGGRDHWIFIAGRAAWREHEALVALHGSVAVPRCIDHNRHVVVMSVAPGIELSKTTVDDPGWFLDRIIEQVRKTYEFGFIHSDLSEYNVFVSPDGVEIIDWPGYVTTKHLQADYLLDRDVKNILTIFNRKYGTVRDHKKVVEYVKNE</sequence>
<dbReference type="SUPFAM" id="SSF56112">
    <property type="entry name" value="Protein kinase-like (PK-like)"/>
    <property type="match status" value="1"/>
</dbReference>
<dbReference type="GO" id="GO:0005524">
    <property type="term" value="F:ATP binding"/>
    <property type="evidence" value="ECO:0007669"/>
    <property type="project" value="UniProtKB-KW"/>
</dbReference>
<dbReference type="GO" id="GO:0030490">
    <property type="term" value="P:maturation of SSU-rRNA"/>
    <property type="evidence" value="ECO:0007669"/>
    <property type="project" value="TreeGrafter"/>
</dbReference>
<evidence type="ECO:0000256" key="2">
    <source>
        <dbReference type="ARBA" id="ARBA00009196"/>
    </source>
</evidence>
<dbReference type="GO" id="GO:0030688">
    <property type="term" value="C:preribosome, small subunit precursor"/>
    <property type="evidence" value="ECO:0007669"/>
    <property type="project" value="TreeGrafter"/>
</dbReference>
<dbReference type="InterPro" id="IPR015285">
    <property type="entry name" value="RIO2_wHTH_N"/>
</dbReference>
<dbReference type="SMART" id="SM00090">
    <property type="entry name" value="RIO"/>
    <property type="match status" value="1"/>
</dbReference>
<evidence type="ECO:0000259" key="13">
    <source>
        <dbReference type="SMART" id="SM00090"/>
    </source>
</evidence>
<dbReference type="InterPro" id="IPR000687">
    <property type="entry name" value="RIO_kinase"/>
</dbReference>
<dbReference type="SUPFAM" id="SSF46785">
    <property type="entry name" value="Winged helix' DNA-binding domain"/>
    <property type="match status" value="1"/>
</dbReference>
<dbReference type="Pfam" id="PF01163">
    <property type="entry name" value="RIO1"/>
    <property type="match status" value="1"/>
</dbReference>
<proteinExistence type="inferred from homology"/>
<keyword evidence="9" id="KW-0067">ATP-binding</keyword>
<evidence type="ECO:0000256" key="5">
    <source>
        <dbReference type="ARBA" id="ARBA00022679"/>
    </source>
</evidence>
<keyword evidence="4" id="KW-0723">Serine/threonine-protein kinase</keyword>
<dbReference type="EC" id="2.7.11.1" evidence="3"/>
<evidence type="ECO:0000256" key="7">
    <source>
        <dbReference type="ARBA" id="ARBA00022741"/>
    </source>
</evidence>
<keyword evidence="5 15" id="KW-0808">Transferase</keyword>
<dbReference type="Gene3D" id="3.30.200.20">
    <property type="entry name" value="Phosphorylase Kinase, domain 1"/>
    <property type="match status" value="1"/>
</dbReference>
<dbReference type="Pfam" id="PF09202">
    <property type="entry name" value="Rio2_N"/>
    <property type="match status" value="1"/>
</dbReference>
<evidence type="ECO:0000256" key="9">
    <source>
        <dbReference type="ARBA" id="ARBA00022840"/>
    </source>
</evidence>
<evidence type="ECO:0000256" key="12">
    <source>
        <dbReference type="ARBA" id="ARBA00048679"/>
    </source>
</evidence>
<dbReference type="PANTHER" id="PTHR45852">
    <property type="entry name" value="SER/THR-PROTEIN KINASE RIO2"/>
    <property type="match status" value="1"/>
</dbReference>
<dbReference type="GO" id="GO:0005829">
    <property type="term" value="C:cytosol"/>
    <property type="evidence" value="ECO:0007669"/>
    <property type="project" value="TreeGrafter"/>
</dbReference>
<gene>
    <name evidence="15" type="primary">rio2</name>
    <name evidence="14" type="ORF">APGBGGHG_00010</name>
    <name evidence="15" type="ORF">DEHNNBFE_00010</name>
</gene>
<evidence type="ECO:0000256" key="11">
    <source>
        <dbReference type="ARBA" id="ARBA00047899"/>
    </source>
</evidence>
<dbReference type="InterPro" id="IPR036390">
    <property type="entry name" value="WH_DNA-bd_sf"/>
</dbReference>
<dbReference type="CDD" id="cd05144">
    <property type="entry name" value="RIO2_C"/>
    <property type="match status" value="1"/>
</dbReference>
<evidence type="ECO:0000256" key="8">
    <source>
        <dbReference type="ARBA" id="ARBA00022777"/>
    </source>
</evidence>
<feature type="domain" description="RIO kinase" evidence="13">
    <location>
        <begin position="63"/>
        <end position="281"/>
    </location>
</feature>
<dbReference type="PANTHER" id="PTHR45852:SF1">
    <property type="entry name" value="SERINE_THREONINE-PROTEIN KINASE RIO2"/>
    <property type="match status" value="1"/>
</dbReference>
<dbReference type="AlphaFoldDB" id="A0A7G9Y0X1"/>
<keyword evidence="6" id="KW-0479">Metal-binding</keyword>
<protein>
    <recommendedName>
        <fullName evidence="3">non-specific serine/threonine protein kinase</fullName>
        <ecNumber evidence="3">2.7.11.1</ecNumber>
    </recommendedName>
</protein>
<reference evidence="15" key="1">
    <citation type="submission" date="2020-06" db="EMBL/GenBank/DDBJ databases">
        <title>Unique genomic features of the anaerobic methanotrophic archaea.</title>
        <authorList>
            <person name="Chadwick G.L."/>
            <person name="Skennerton C.T."/>
            <person name="Laso-Perez R."/>
            <person name="Leu A.O."/>
            <person name="Speth D.R."/>
            <person name="Yu H."/>
            <person name="Morgan-Lang C."/>
            <person name="Hatzenpichler R."/>
            <person name="Goudeau D."/>
            <person name="Malmstrom R."/>
            <person name="Brazelton W.J."/>
            <person name="Woyke T."/>
            <person name="Hallam S.J."/>
            <person name="Tyson G.W."/>
            <person name="Wegener G."/>
            <person name="Boetius A."/>
            <person name="Orphan V."/>
        </authorList>
    </citation>
    <scope>NUCLEOTIDE SEQUENCE</scope>
</reference>
<comment type="cofactor">
    <cofactor evidence="1">
        <name>Mg(2+)</name>
        <dbReference type="ChEBI" id="CHEBI:18420"/>
    </cofactor>
</comment>
<comment type="catalytic activity">
    <reaction evidence="12">
        <text>L-seryl-[protein] + ATP = O-phospho-L-seryl-[protein] + ADP + H(+)</text>
        <dbReference type="Rhea" id="RHEA:17989"/>
        <dbReference type="Rhea" id="RHEA-COMP:9863"/>
        <dbReference type="Rhea" id="RHEA-COMP:11604"/>
        <dbReference type="ChEBI" id="CHEBI:15378"/>
        <dbReference type="ChEBI" id="CHEBI:29999"/>
        <dbReference type="ChEBI" id="CHEBI:30616"/>
        <dbReference type="ChEBI" id="CHEBI:83421"/>
        <dbReference type="ChEBI" id="CHEBI:456216"/>
        <dbReference type="EC" id="2.7.11.1"/>
    </reaction>
</comment>
<dbReference type="EMBL" id="MT630608">
    <property type="protein sequence ID" value="QNO41228.1"/>
    <property type="molecule type" value="Genomic_DNA"/>
</dbReference>
<dbReference type="InterPro" id="IPR011009">
    <property type="entry name" value="Kinase-like_dom_sf"/>
</dbReference>
<dbReference type="InterPro" id="IPR036388">
    <property type="entry name" value="WH-like_DNA-bd_sf"/>
</dbReference>
<evidence type="ECO:0000256" key="4">
    <source>
        <dbReference type="ARBA" id="ARBA00022527"/>
    </source>
</evidence>
<dbReference type="GO" id="GO:0004674">
    <property type="term" value="F:protein serine/threonine kinase activity"/>
    <property type="evidence" value="ECO:0007669"/>
    <property type="project" value="UniProtKB-KW"/>
</dbReference>
<evidence type="ECO:0000256" key="3">
    <source>
        <dbReference type="ARBA" id="ARBA00012513"/>
    </source>
</evidence>
<keyword evidence="10" id="KW-0460">Magnesium</keyword>
<evidence type="ECO:0000256" key="1">
    <source>
        <dbReference type="ARBA" id="ARBA00001946"/>
    </source>
</evidence>
<organism evidence="15">
    <name type="scientific">Candidatus Methanogaster sp. ANME-2c ERB4</name>
    <dbReference type="NCBI Taxonomy" id="2759911"/>
    <lineage>
        <taxon>Archaea</taxon>
        <taxon>Methanobacteriati</taxon>
        <taxon>Methanobacteriota</taxon>
        <taxon>Stenosarchaea group</taxon>
        <taxon>Methanomicrobia</taxon>
        <taxon>Methanosarcinales</taxon>
        <taxon>ANME-2 cluster</taxon>
        <taxon>Candidatus Methanogasteraceae</taxon>
        <taxon>Candidatus Methanogaster</taxon>
    </lineage>
</organism>
<dbReference type="Gene3D" id="1.10.510.10">
    <property type="entry name" value="Transferase(Phosphotransferase) domain 1"/>
    <property type="match status" value="1"/>
</dbReference>
<evidence type="ECO:0000256" key="6">
    <source>
        <dbReference type="ARBA" id="ARBA00022723"/>
    </source>
</evidence>